<dbReference type="EMBL" id="CP037423">
    <property type="protein sequence ID" value="QDV45900.1"/>
    <property type="molecule type" value="Genomic_DNA"/>
</dbReference>
<dbReference type="RefSeq" id="WP_145390117.1">
    <property type="nucleotide sequence ID" value="NZ_CP037423.1"/>
</dbReference>
<dbReference type="KEGG" id="snep:Enr13x_58030"/>
<evidence type="ECO:0000256" key="9">
    <source>
        <dbReference type="ARBA" id="ARBA00039733"/>
    </source>
</evidence>
<evidence type="ECO:0000256" key="8">
    <source>
        <dbReference type="ARBA" id="ARBA00023136"/>
    </source>
</evidence>
<dbReference type="Gene3D" id="1.10.3370.10">
    <property type="entry name" value="SecY subunit domain"/>
    <property type="match status" value="1"/>
</dbReference>
<evidence type="ECO:0000256" key="3">
    <source>
        <dbReference type="ARBA" id="ARBA00022448"/>
    </source>
</evidence>
<keyword evidence="4 10" id="KW-0812">Transmembrane</keyword>
<comment type="subcellular location">
    <subcellularLocation>
        <location evidence="10">Cell membrane</location>
        <topology evidence="10">Multi-pass membrane protein</topology>
    </subcellularLocation>
    <subcellularLocation>
        <location evidence="1 12">Membrane</location>
        <topology evidence="1 12">Multi-pass membrane protein</topology>
    </subcellularLocation>
</comment>
<feature type="transmembrane region" description="Helical" evidence="10">
    <location>
        <begin position="283"/>
        <end position="309"/>
    </location>
</feature>
<keyword evidence="3 10" id="KW-0813">Transport</keyword>
<dbReference type="GO" id="GO:0006605">
    <property type="term" value="P:protein targeting"/>
    <property type="evidence" value="ECO:0007669"/>
    <property type="project" value="UniProtKB-UniRule"/>
</dbReference>
<dbReference type="Proteomes" id="UP000319004">
    <property type="component" value="Chromosome"/>
</dbReference>
<dbReference type="PRINTS" id="PR00303">
    <property type="entry name" value="SECYTRNLCASE"/>
</dbReference>
<keyword evidence="7 10" id="KW-0811">Translocation</keyword>
<evidence type="ECO:0000256" key="2">
    <source>
        <dbReference type="ARBA" id="ARBA00005751"/>
    </source>
</evidence>
<evidence type="ECO:0000256" key="6">
    <source>
        <dbReference type="ARBA" id="ARBA00022989"/>
    </source>
</evidence>
<evidence type="ECO:0000256" key="10">
    <source>
        <dbReference type="HAMAP-Rule" id="MF_01465"/>
    </source>
</evidence>
<proteinExistence type="inferred from homology"/>
<dbReference type="GO" id="GO:0005886">
    <property type="term" value="C:plasma membrane"/>
    <property type="evidence" value="ECO:0007669"/>
    <property type="project" value="UniProtKB-SubCell"/>
</dbReference>
<keyword evidence="5 10" id="KW-0653">Protein transport</keyword>
<dbReference type="AlphaFoldDB" id="A0A518HYH8"/>
<dbReference type="InterPro" id="IPR002208">
    <property type="entry name" value="SecY/SEC61-alpha"/>
</dbReference>
<sequence length="465" mass="50445">MLEKLRIMFTIPELRKKIFLTLGLLAIYRIGFHIPLPMVDNAPTDSAGGGAADFLEKVSLFAASDLRQLTIFGLGIMPYISASIILQLLGTTVPALAELKKEGQAGQKKINEYTRYLTVGICLVQSWIYVSVMLSASGPGGGNINANFLNEAGTGLYMPWQFVAVAVMTCGSVFLMWLGEQIDEHGIGNGISLLIMAGILAQMPKALYELIRNMETQLTGLSRGQVGIETLILLFVLFIGVVVGVVFITLGQRKIPTQSAKFTRGRKVYGGTRQHLPLRINQAGVMPIIFASSLLMIPGVFFGLMAGAFETGGAIFKGLNLVSLTMQDQASYFFNLLYVALIFFFCYFWTAITFNPKEISDNLRDSGTFIPGYRPGKRTTDYLEKVMVRITYVGAGFLSIVAIVPTIVYGSLGVPYSIAGFYGGTGLLIAVSVAFDLVQKIDSHLVMRNYRGLLEGAGGGVSPVV</sequence>
<feature type="transmembrane region" description="Helical" evidence="10">
    <location>
        <begin position="190"/>
        <end position="211"/>
    </location>
</feature>
<dbReference type="SUPFAM" id="SSF103491">
    <property type="entry name" value="Preprotein translocase SecY subunit"/>
    <property type="match status" value="1"/>
</dbReference>
<dbReference type="GO" id="GO:0065002">
    <property type="term" value="P:intracellular protein transmembrane transport"/>
    <property type="evidence" value="ECO:0007669"/>
    <property type="project" value="UniProtKB-UniRule"/>
</dbReference>
<feature type="transmembrane region" description="Helical" evidence="10">
    <location>
        <begin position="231"/>
        <end position="251"/>
    </location>
</feature>
<feature type="transmembrane region" description="Helical" evidence="10">
    <location>
        <begin position="157"/>
        <end position="178"/>
    </location>
</feature>
<protein>
    <recommendedName>
        <fullName evidence="9 10">Protein translocase subunit SecY</fullName>
    </recommendedName>
</protein>
<feature type="transmembrane region" description="Helical" evidence="10">
    <location>
        <begin position="18"/>
        <end position="36"/>
    </location>
</feature>
<dbReference type="InterPro" id="IPR023201">
    <property type="entry name" value="SecY_dom_sf"/>
</dbReference>
<accession>A0A518HYH8</accession>
<evidence type="ECO:0000256" key="4">
    <source>
        <dbReference type="ARBA" id="ARBA00022692"/>
    </source>
</evidence>
<organism evidence="14 15">
    <name type="scientific">Stieleria neptunia</name>
    <dbReference type="NCBI Taxonomy" id="2527979"/>
    <lineage>
        <taxon>Bacteria</taxon>
        <taxon>Pseudomonadati</taxon>
        <taxon>Planctomycetota</taxon>
        <taxon>Planctomycetia</taxon>
        <taxon>Pirellulales</taxon>
        <taxon>Pirellulaceae</taxon>
        <taxon>Stieleria</taxon>
    </lineage>
</organism>
<dbReference type="PIRSF" id="PIRSF004557">
    <property type="entry name" value="SecY"/>
    <property type="match status" value="1"/>
</dbReference>
<dbReference type="FunFam" id="1.10.3370.10:FF:000001">
    <property type="entry name" value="Preprotein translocase subunit SecY"/>
    <property type="match status" value="1"/>
</dbReference>
<feature type="transmembrane region" description="Helical" evidence="10">
    <location>
        <begin position="76"/>
        <end position="96"/>
    </location>
</feature>
<dbReference type="Pfam" id="PF00344">
    <property type="entry name" value="SecY"/>
    <property type="match status" value="1"/>
</dbReference>
<gene>
    <name evidence="10 14" type="primary">secY</name>
    <name evidence="14" type="ORF">Enr13x_58030</name>
</gene>
<evidence type="ECO:0000256" key="12">
    <source>
        <dbReference type="RuleBase" id="RU003484"/>
    </source>
</evidence>
<feature type="transmembrane region" description="Helical" evidence="10">
    <location>
        <begin position="386"/>
        <end position="410"/>
    </location>
</feature>
<dbReference type="InterPro" id="IPR026593">
    <property type="entry name" value="SecY"/>
</dbReference>
<keyword evidence="8 10" id="KW-0472">Membrane</keyword>
<dbReference type="NCBIfam" id="TIGR00967">
    <property type="entry name" value="3a0501s007"/>
    <property type="match status" value="1"/>
</dbReference>
<comment type="function">
    <text evidence="10 11">The central subunit of the protein translocation channel SecYEG. Consists of two halves formed by TMs 1-5 and 6-10. These two domains form a lateral gate at the front which open onto the bilayer between TMs 2 and 7, and are clamped together by SecE at the back. The channel is closed by both a pore ring composed of hydrophobic SecY resides and a short helix (helix 2A) on the extracellular side of the membrane which forms a plug. The plug probably moves laterally to allow the channel to open. The ring and the pore may move independently.</text>
</comment>
<dbReference type="PANTHER" id="PTHR10906">
    <property type="entry name" value="SECY/SEC61-ALPHA FAMILY MEMBER"/>
    <property type="match status" value="1"/>
</dbReference>
<comment type="similarity">
    <text evidence="2 10 13">Belongs to the SecY/SEC61-alpha family.</text>
</comment>
<comment type="subunit">
    <text evidence="10">Component of the Sec protein translocase complex. Heterotrimer consisting of SecY, SecE and SecG subunits. The heterotrimers can form oligomers, although 1 heterotrimer is thought to be able to translocate proteins. Interacts with the ribosome. Interacts with SecDF, and other proteins may be involved. Interacts with SecA.</text>
</comment>
<keyword evidence="15" id="KW-1185">Reference proteome</keyword>
<dbReference type="GO" id="GO:0043952">
    <property type="term" value="P:protein transport by the Sec complex"/>
    <property type="evidence" value="ECO:0007669"/>
    <property type="project" value="UniProtKB-UniRule"/>
</dbReference>
<keyword evidence="6 10" id="KW-1133">Transmembrane helix</keyword>
<evidence type="ECO:0000256" key="5">
    <source>
        <dbReference type="ARBA" id="ARBA00022927"/>
    </source>
</evidence>
<dbReference type="InterPro" id="IPR030659">
    <property type="entry name" value="SecY_CS"/>
</dbReference>
<dbReference type="PROSITE" id="PS00755">
    <property type="entry name" value="SECY_1"/>
    <property type="match status" value="1"/>
</dbReference>
<evidence type="ECO:0000313" key="14">
    <source>
        <dbReference type="EMBL" id="QDV45900.1"/>
    </source>
</evidence>
<evidence type="ECO:0000313" key="15">
    <source>
        <dbReference type="Proteomes" id="UP000319004"/>
    </source>
</evidence>
<dbReference type="OrthoDB" id="9809248at2"/>
<evidence type="ECO:0000256" key="7">
    <source>
        <dbReference type="ARBA" id="ARBA00023010"/>
    </source>
</evidence>
<evidence type="ECO:0000256" key="11">
    <source>
        <dbReference type="RuleBase" id="RU000537"/>
    </source>
</evidence>
<dbReference type="PROSITE" id="PS00756">
    <property type="entry name" value="SECY_2"/>
    <property type="match status" value="1"/>
</dbReference>
<name>A0A518HYH8_9BACT</name>
<feature type="transmembrane region" description="Helical" evidence="10">
    <location>
        <begin position="329"/>
        <end position="354"/>
    </location>
</feature>
<keyword evidence="10" id="KW-1003">Cell membrane</keyword>
<evidence type="ECO:0000256" key="1">
    <source>
        <dbReference type="ARBA" id="ARBA00004141"/>
    </source>
</evidence>
<dbReference type="HAMAP" id="MF_01465">
    <property type="entry name" value="SecY"/>
    <property type="match status" value="1"/>
</dbReference>
<evidence type="ECO:0000256" key="13">
    <source>
        <dbReference type="RuleBase" id="RU004349"/>
    </source>
</evidence>
<feature type="transmembrane region" description="Helical" evidence="10">
    <location>
        <begin position="416"/>
        <end position="438"/>
    </location>
</feature>
<reference evidence="14 15" key="1">
    <citation type="submission" date="2019-03" db="EMBL/GenBank/DDBJ databases">
        <title>Deep-cultivation of Planctomycetes and their phenomic and genomic characterization uncovers novel biology.</title>
        <authorList>
            <person name="Wiegand S."/>
            <person name="Jogler M."/>
            <person name="Boedeker C."/>
            <person name="Pinto D."/>
            <person name="Vollmers J."/>
            <person name="Rivas-Marin E."/>
            <person name="Kohn T."/>
            <person name="Peeters S.H."/>
            <person name="Heuer A."/>
            <person name="Rast P."/>
            <person name="Oberbeckmann S."/>
            <person name="Bunk B."/>
            <person name="Jeske O."/>
            <person name="Meyerdierks A."/>
            <person name="Storesund J.E."/>
            <person name="Kallscheuer N."/>
            <person name="Luecker S."/>
            <person name="Lage O.M."/>
            <person name="Pohl T."/>
            <person name="Merkel B.J."/>
            <person name="Hornburger P."/>
            <person name="Mueller R.-W."/>
            <person name="Bruemmer F."/>
            <person name="Labrenz M."/>
            <person name="Spormann A.M."/>
            <person name="Op den Camp H."/>
            <person name="Overmann J."/>
            <person name="Amann R."/>
            <person name="Jetten M.S.M."/>
            <person name="Mascher T."/>
            <person name="Medema M.H."/>
            <person name="Devos D.P."/>
            <person name="Kaster A.-K."/>
            <person name="Ovreas L."/>
            <person name="Rohde M."/>
            <person name="Galperin M.Y."/>
            <person name="Jogler C."/>
        </authorList>
    </citation>
    <scope>NUCLEOTIDE SEQUENCE [LARGE SCALE GENOMIC DNA]</scope>
    <source>
        <strain evidence="14 15">Enr13</strain>
    </source>
</reference>
<feature type="transmembrane region" description="Helical" evidence="10">
    <location>
        <begin position="116"/>
        <end position="137"/>
    </location>
</feature>